<dbReference type="RefSeq" id="WP_210880623.1">
    <property type="nucleotide sequence ID" value="NZ_JAGPYQ010000001.1"/>
</dbReference>
<organism evidence="1 2">
    <name type="scientific">Streptomyces liliiviolaceus</name>
    <dbReference type="NCBI Taxonomy" id="2823109"/>
    <lineage>
        <taxon>Bacteria</taxon>
        <taxon>Bacillati</taxon>
        <taxon>Actinomycetota</taxon>
        <taxon>Actinomycetes</taxon>
        <taxon>Kitasatosporales</taxon>
        <taxon>Streptomycetaceae</taxon>
        <taxon>Streptomyces</taxon>
    </lineage>
</organism>
<evidence type="ECO:0000313" key="1">
    <source>
        <dbReference type="EMBL" id="MBQ0846818.1"/>
    </source>
</evidence>
<accession>A0A940XP32</accession>
<dbReference type="Proteomes" id="UP000677413">
    <property type="component" value="Unassembled WGS sequence"/>
</dbReference>
<gene>
    <name evidence="1" type="ORF">J8N05_01105</name>
</gene>
<proteinExistence type="predicted"/>
<name>A0A940XP32_9ACTN</name>
<comment type="caution">
    <text evidence="1">The sequence shown here is derived from an EMBL/GenBank/DDBJ whole genome shotgun (WGS) entry which is preliminary data.</text>
</comment>
<dbReference type="EMBL" id="JAGPYQ010000001">
    <property type="protein sequence ID" value="MBQ0846818.1"/>
    <property type="molecule type" value="Genomic_DNA"/>
</dbReference>
<protein>
    <submittedName>
        <fullName evidence="1">Uncharacterized protein</fullName>
    </submittedName>
</protein>
<reference evidence="1 2" key="1">
    <citation type="submission" date="2021-04" db="EMBL/GenBank/DDBJ databases">
        <authorList>
            <person name="Tang X."/>
            <person name="Zhou X."/>
            <person name="Chen X."/>
            <person name="Cernava T."/>
            <person name="Zhang C."/>
        </authorList>
    </citation>
    <scope>NUCLEOTIDE SEQUENCE [LARGE SCALE GENOMIC DNA]</scope>
    <source>
        <strain evidence="1 2">BH-SS-21</strain>
    </source>
</reference>
<sequence>MRLVITSAAHDCFPRAPLDVRGHVVSVVQAGRSTLPFQRANREERHETAFRCNELVETGTDSEVVRQYLVTAGEPTRVDLAEFALRPELCTPVMSAE</sequence>
<dbReference type="AlphaFoldDB" id="A0A940XP32"/>
<evidence type="ECO:0000313" key="2">
    <source>
        <dbReference type="Proteomes" id="UP000677413"/>
    </source>
</evidence>
<keyword evidence="2" id="KW-1185">Reference proteome</keyword>